<feature type="transmembrane region" description="Helical" evidence="5">
    <location>
        <begin position="21"/>
        <end position="41"/>
    </location>
</feature>
<dbReference type="GO" id="GO:0022857">
    <property type="term" value="F:transmembrane transporter activity"/>
    <property type="evidence" value="ECO:0007669"/>
    <property type="project" value="InterPro"/>
</dbReference>
<accession>G3PAR5</accession>
<evidence type="ECO:0000256" key="3">
    <source>
        <dbReference type="ARBA" id="ARBA00022989"/>
    </source>
</evidence>
<keyword evidence="2 5" id="KW-0812">Transmembrane</keyword>
<feature type="transmembrane region" description="Helical" evidence="5">
    <location>
        <begin position="119"/>
        <end position="138"/>
    </location>
</feature>
<keyword evidence="4 5" id="KW-0472">Membrane</keyword>
<dbReference type="InterPro" id="IPR020846">
    <property type="entry name" value="MFS_dom"/>
</dbReference>
<reference evidence="7" key="3">
    <citation type="submission" date="2025-09" db="UniProtKB">
        <authorList>
            <consortium name="Ensembl"/>
        </authorList>
    </citation>
    <scope>IDENTIFICATION</scope>
</reference>
<dbReference type="Pfam" id="PF00083">
    <property type="entry name" value="Sugar_tr"/>
    <property type="match status" value="1"/>
</dbReference>
<dbReference type="InParanoid" id="G3PAR5"/>
<dbReference type="Gene3D" id="1.20.1250.20">
    <property type="entry name" value="MFS general substrate transporter like domains"/>
    <property type="match status" value="1"/>
</dbReference>
<proteinExistence type="predicted"/>
<reference evidence="7 8" key="1">
    <citation type="journal article" date="2021" name="G3 (Bethesda)">
        <title>Improved contiguity of the threespine stickleback genome using long-read sequencing.</title>
        <authorList>
            <person name="Nath S."/>
            <person name="Shaw D.E."/>
            <person name="White M.A."/>
        </authorList>
    </citation>
    <scope>NUCLEOTIDE SEQUENCE [LARGE SCALE GENOMIC DNA]</scope>
    <source>
        <strain evidence="7 8">Lake Benthic</strain>
    </source>
</reference>
<dbReference type="OMA" id="FTQTVFQ"/>
<evidence type="ECO:0000256" key="2">
    <source>
        <dbReference type="ARBA" id="ARBA00022692"/>
    </source>
</evidence>
<sequence length="599" mass="65161">MDLEEALQVVGEFGPYQRRAVAILVLTQVYMACQSMLIILVGSTPEYRMEPQDGVPSGQQELLQRVTFTEDIDSIVTEWFLVKQQAYKVSLAGSLFFAGLLVGNVVFGPLSDKIGRRPVYLTGLFFEVIFGYVTALAPSYEVFAVSRLLVGLMNGGIGLVCFVLTQEYVGKSYWAMTGTLTSMSFAVGIALFAALGYFVRPWRNLAAVANTSGVLFFLMSVTLPESPRWLYSQGRTEQAEEVLRYIALRNGNAANNLRLKRVGGAKAGNRGNGGAGVLQLVIHPVLRLRTMVLMYVWYACSLVYYGLTLGAGETSGSRYVNVAMYGLVELPAYPLCIYFINKHWAGRRKSMASFLCLAGSACFCTMFIPEGSGALLSVTSFALLGKLMVSAAFNIAYVYTSELYPTVIRNAGLGVCSMSCRVGGILAPFVPSMRALHTSLPFTVFCLSGLSAGCLGLLLPETLNGPAAETLEELGSSSRGRVLESKVSELLVLPPCSRKNKRMLTHNAISAAAEPARAAVSMITSFTRHVRRLFFVPRRLFCTKMTIRNQTACEAGGVGSSSPEQLTAAARNVFTSFRLKLLPQEIAGLSLFLMMDLKD</sequence>
<feature type="transmembrane region" description="Helical" evidence="5">
    <location>
        <begin position="352"/>
        <end position="368"/>
    </location>
</feature>
<organism evidence="7 8">
    <name type="scientific">Gasterosteus aculeatus aculeatus</name>
    <name type="common">three-spined stickleback</name>
    <dbReference type="NCBI Taxonomy" id="481459"/>
    <lineage>
        <taxon>Eukaryota</taxon>
        <taxon>Metazoa</taxon>
        <taxon>Chordata</taxon>
        <taxon>Craniata</taxon>
        <taxon>Vertebrata</taxon>
        <taxon>Euteleostomi</taxon>
        <taxon>Actinopterygii</taxon>
        <taxon>Neopterygii</taxon>
        <taxon>Teleostei</taxon>
        <taxon>Neoteleostei</taxon>
        <taxon>Acanthomorphata</taxon>
        <taxon>Eupercaria</taxon>
        <taxon>Perciformes</taxon>
        <taxon>Cottioidei</taxon>
        <taxon>Gasterosteales</taxon>
        <taxon>Gasterosteidae</taxon>
        <taxon>Gasterosteus</taxon>
    </lineage>
</organism>
<evidence type="ECO:0000256" key="5">
    <source>
        <dbReference type="SAM" id="Phobius"/>
    </source>
</evidence>
<name>G3PAR5_GASAC</name>
<evidence type="ECO:0000256" key="1">
    <source>
        <dbReference type="ARBA" id="ARBA00004141"/>
    </source>
</evidence>
<dbReference type="eggNOG" id="KOG0255">
    <property type="taxonomic scope" value="Eukaryota"/>
</dbReference>
<dbReference type="InterPro" id="IPR005828">
    <property type="entry name" value="MFS_sugar_transport-like"/>
</dbReference>
<reference evidence="7" key="2">
    <citation type="submission" date="2025-08" db="UniProtKB">
        <authorList>
            <consortium name="Ensembl"/>
        </authorList>
    </citation>
    <scope>IDENTIFICATION</scope>
</reference>
<evidence type="ECO:0000313" key="7">
    <source>
        <dbReference type="Ensembl" id="ENSGACP00000014689.2"/>
    </source>
</evidence>
<feature type="transmembrane region" description="Helical" evidence="5">
    <location>
        <begin position="177"/>
        <end position="199"/>
    </location>
</feature>
<feature type="domain" description="Major facilitator superfamily (MFS) profile" evidence="6">
    <location>
        <begin position="21"/>
        <end position="464"/>
    </location>
</feature>
<dbReference type="InterPro" id="IPR036259">
    <property type="entry name" value="MFS_trans_sf"/>
</dbReference>
<dbReference type="STRING" id="69293.ENSGACP00000014689"/>
<dbReference type="SUPFAM" id="SSF103473">
    <property type="entry name" value="MFS general substrate transporter"/>
    <property type="match status" value="1"/>
</dbReference>
<dbReference type="Proteomes" id="UP000007635">
    <property type="component" value="Chromosome VI"/>
</dbReference>
<evidence type="ECO:0000259" key="6">
    <source>
        <dbReference type="PROSITE" id="PS50850"/>
    </source>
</evidence>
<keyword evidence="8" id="KW-1185">Reference proteome</keyword>
<dbReference type="PROSITE" id="PS50850">
    <property type="entry name" value="MFS"/>
    <property type="match status" value="1"/>
</dbReference>
<evidence type="ECO:0000256" key="4">
    <source>
        <dbReference type="ARBA" id="ARBA00023136"/>
    </source>
</evidence>
<dbReference type="Ensembl" id="ENSGACT00000014716.2">
    <property type="protein sequence ID" value="ENSGACP00000014689.2"/>
    <property type="gene ID" value="ENSGACG00000011099.2"/>
</dbReference>
<dbReference type="GeneTree" id="ENSGT00940000164766"/>
<feature type="transmembrane region" description="Helical" evidence="5">
    <location>
        <begin position="89"/>
        <end position="107"/>
    </location>
</feature>
<evidence type="ECO:0000313" key="8">
    <source>
        <dbReference type="Proteomes" id="UP000007635"/>
    </source>
</evidence>
<feature type="transmembrane region" description="Helical" evidence="5">
    <location>
        <begin position="288"/>
        <end position="307"/>
    </location>
</feature>
<feature type="transmembrane region" description="Helical" evidence="5">
    <location>
        <begin position="144"/>
        <end position="165"/>
    </location>
</feature>
<comment type="subcellular location">
    <subcellularLocation>
        <location evidence="1">Membrane</location>
        <topology evidence="1">Multi-pass membrane protein</topology>
    </subcellularLocation>
</comment>
<dbReference type="GO" id="GO:0016020">
    <property type="term" value="C:membrane"/>
    <property type="evidence" value="ECO:0007669"/>
    <property type="project" value="UniProtKB-SubCell"/>
</dbReference>
<keyword evidence="3 5" id="KW-1133">Transmembrane helix</keyword>
<dbReference type="Bgee" id="ENSGACG00000011099">
    <property type="expression patterns" value="Expressed in intestinal epithelial cell and 13 other cell types or tissues"/>
</dbReference>
<protein>
    <recommendedName>
        <fullName evidence="6">Major facilitator superfamily (MFS) profile domain-containing protein</fullName>
    </recommendedName>
</protein>
<dbReference type="AlphaFoldDB" id="G3PAR5"/>
<dbReference type="PANTHER" id="PTHR24064">
    <property type="entry name" value="SOLUTE CARRIER FAMILY 22 MEMBER"/>
    <property type="match status" value="1"/>
</dbReference>
<feature type="transmembrane region" description="Helical" evidence="5">
    <location>
        <begin position="319"/>
        <end position="340"/>
    </location>
</feature>